<protein>
    <submittedName>
        <fullName evidence="1">Uncharacterized protein</fullName>
    </submittedName>
</protein>
<dbReference type="AlphaFoldDB" id="A0A8H7A812"/>
<sequence length="131" mass="14356">MVAISELDQELGPNVASLHHFSAPCDTRAPLLQRLMRVSMADFEAFPPISGWSPSAGDILIRRVHTTKSVQTKQRKRRLDTENFPLPAWKDACASSSGDFPHVVPEGGRITAGQLIDENAMACIHLHTSTP</sequence>
<reference evidence="1" key="1">
    <citation type="submission" date="2020-02" db="EMBL/GenBank/DDBJ databases">
        <authorList>
            <person name="Palmer J.M."/>
        </authorList>
    </citation>
    <scope>NUCLEOTIDE SEQUENCE</scope>
    <source>
        <strain evidence="1">EPUS1.4</strain>
        <tissue evidence="1">Thallus</tissue>
    </source>
</reference>
<evidence type="ECO:0000313" key="1">
    <source>
        <dbReference type="EMBL" id="KAF7502669.1"/>
    </source>
</evidence>
<keyword evidence="2" id="KW-1185">Reference proteome</keyword>
<evidence type="ECO:0000313" key="2">
    <source>
        <dbReference type="Proteomes" id="UP000606974"/>
    </source>
</evidence>
<dbReference type="Proteomes" id="UP000606974">
    <property type="component" value="Unassembled WGS sequence"/>
</dbReference>
<organism evidence="1 2">
    <name type="scientific">Endocarpon pusillum</name>
    <dbReference type="NCBI Taxonomy" id="364733"/>
    <lineage>
        <taxon>Eukaryota</taxon>
        <taxon>Fungi</taxon>
        <taxon>Dikarya</taxon>
        <taxon>Ascomycota</taxon>
        <taxon>Pezizomycotina</taxon>
        <taxon>Eurotiomycetes</taxon>
        <taxon>Chaetothyriomycetidae</taxon>
        <taxon>Verrucariales</taxon>
        <taxon>Verrucariaceae</taxon>
        <taxon>Endocarpon</taxon>
    </lineage>
</organism>
<comment type="caution">
    <text evidence="1">The sequence shown here is derived from an EMBL/GenBank/DDBJ whole genome shotgun (WGS) entry which is preliminary data.</text>
</comment>
<dbReference type="EMBL" id="JAACFV010000229">
    <property type="protein sequence ID" value="KAF7502669.1"/>
    <property type="molecule type" value="Genomic_DNA"/>
</dbReference>
<proteinExistence type="predicted"/>
<name>A0A8H7A812_9EURO</name>
<gene>
    <name evidence="1" type="ORF">GJ744_005282</name>
</gene>
<accession>A0A8H7A812</accession>